<evidence type="ECO:0000313" key="3">
    <source>
        <dbReference type="EMBL" id="GKT15035.1"/>
    </source>
</evidence>
<comment type="caution">
    <text evidence="3">The sequence shown here is derived from an EMBL/GenBank/DDBJ whole genome shotgun (WGS) entry which is preliminary data.</text>
</comment>
<proteinExistence type="predicted"/>
<feature type="compositionally biased region" description="Low complexity" evidence="1">
    <location>
        <begin position="230"/>
        <end position="256"/>
    </location>
</feature>
<gene>
    <name evidence="3" type="ORF">ADUPG1_010607</name>
</gene>
<feature type="compositionally biased region" description="Basic and acidic residues" evidence="1">
    <location>
        <begin position="299"/>
        <end position="308"/>
    </location>
</feature>
<evidence type="ECO:0000259" key="2">
    <source>
        <dbReference type="Pfam" id="PF02731"/>
    </source>
</evidence>
<evidence type="ECO:0000313" key="4">
    <source>
        <dbReference type="Proteomes" id="UP001057375"/>
    </source>
</evidence>
<dbReference type="Pfam" id="PF02731">
    <property type="entry name" value="SKIP_SNW"/>
    <property type="match status" value="1"/>
</dbReference>
<evidence type="ECO:0000256" key="1">
    <source>
        <dbReference type="SAM" id="MobiDB-lite"/>
    </source>
</evidence>
<organism evidence="3 4">
    <name type="scientific">Aduncisulcus paluster</name>
    <dbReference type="NCBI Taxonomy" id="2918883"/>
    <lineage>
        <taxon>Eukaryota</taxon>
        <taxon>Metamonada</taxon>
        <taxon>Carpediemonas-like organisms</taxon>
        <taxon>Aduncisulcus</taxon>
    </lineage>
</organism>
<name>A0ABQ5JW77_9EUKA</name>
<dbReference type="InterPro" id="IPR004015">
    <property type="entry name" value="SKI-int_prot_SKIP_SNW-dom"/>
</dbReference>
<feature type="domain" description="SKI-interacting protein SKIP SNW" evidence="2">
    <location>
        <begin position="70"/>
        <end position="202"/>
    </location>
</feature>
<sequence>MDKEIIKETLTIEDTKCALEQILKDKIDVIPKKQHARNISKYHLENEIERIRSKWKSDSNSSKTYIKLRNGKEIVAIIKEKVSDPLLPPKLKTKRPGRGQLTDQVAILHAKSDMYDKISSRLISSQYSMKKSLSNWKDNRGQIIDVGERERYDHDAGKMVSMKRKQDSMLEMATALQDEEKKSEQRKAMLESQQKEYKERLKSELIRKSFMDSPKSKDKKTNSGNLQMISPRSQHQHQSSSSLHSDYHTSSFSSSSTWGIPLSDAQLESRRVLSRDSEGAVRGIGGSNKREVMGSIEFVKGKRDDAGRGKRGPGTFDSISSQNSYSKKRQAHGRK</sequence>
<accession>A0ABQ5JW77</accession>
<reference evidence="3" key="1">
    <citation type="submission" date="2022-03" db="EMBL/GenBank/DDBJ databases">
        <title>Draft genome sequence of Aduncisulcus paluster, a free-living microaerophilic Fornicata.</title>
        <authorList>
            <person name="Yuyama I."/>
            <person name="Kume K."/>
            <person name="Tamura T."/>
            <person name="Inagaki Y."/>
            <person name="Hashimoto T."/>
        </authorList>
    </citation>
    <scope>NUCLEOTIDE SEQUENCE</scope>
    <source>
        <strain evidence="3">NY0171</strain>
    </source>
</reference>
<feature type="compositionally biased region" description="Basic residues" evidence="1">
    <location>
        <begin position="326"/>
        <end position="335"/>
    </location>
</feature>
<dbReference type="EMBL" id="BQXS01011645">
    <property type="protein sequence ID" value="GKT15035.1"/>
    <property type="molecule type" value="Genomic_DNA"/>
</dbReference>
<protein>
    <recommendedName>
        <fullName evidence="2">SKI-interacting protein SKIP SNW domain-containing protein</fullName>
    </recommendedName>
</protein>
<feature type="compositionally biased region" description="Basic and acidic residues" evidence="1">
    <location>
        <begin position="178"/>
        <end position="221"/>
    </location>
</feature>
<dbReference type="Proteomes" id="UP001057375">
    <property type="component" value="Unassembled WGS sequence"/>
</dbReference>
<feature type="compositionally biased region" description="Basic and acidic residues" evidence="1">
    <location>
        <begin position="267"/>
        <end position="279"/>
    </location>
</feature>
<feature type="region of interest" description="Disordered" evidence="1">
    <location>
        <begin position="178"/>
        <end position="335"/>
    </location>
</feature>
<keyword evidence="4" id="KW-1185">Reference proteome</keyword>